<dbReference type="InterPro" id="IPR026285">
    <property type="entry name" value="TenA_E"/>
</dbReference>
<comment type="similarity">
    <text evidence="1">Belongs to the TenA family.</text>
</comment>
<dbReference type="PANTHER" id="PTHR43198">
    <property type="entry name" value="BIFUNCTIONAL TH2 PROTEIN"/>
    <property type="match status" value="1"/>
</dbReference>
<dbReference type="Gene3D" id="1.20.910.10">
    <property type="entry name" value="Heme oxygenase-like"/>
    <property type="match status" value="1"/>
</dbReference>
<evidence type="ECO:0000313" key="5">
    <source>
        <dbReference type="Proteomes" id="UP000553963"/>
    </source>
</evidence>
<dbReference type="CDD" id="cd19358">
    <property type="entry name" value="TenA_E_Spr0628-like"/>
    <property type="match status" value="1"/>
</dbReference>
<feature type="active site" description="Proton donor" evidence="2">
    <location>
        <position position="209"/>
    </location>
</feature>
<dbReference type="Proteomes" id="UP000553963">
    <property type="component" value="Unassembled WGS sequence"/>
</dbReference>
<dbReference type="AlphaFoldDB" id="A0A840AT11"/>
<dbReference type="EMBL" id="JACIDS010000006">
    <property type="protein sequence ID" value="MBB3933399.1"/>
    <property type="molecule type" value="Genomic_DNA"/>
</dbReference>
<evidence type="ECO:0000256" key="2">
    <source>
        <dbReference type="PIRSR" id="PIRSR003170-1"/>
    </source>
</evidence>
<comment type="function">
    <text evidence="1">Catalyzes an amino-pyrimidine hydrolysis reaction at the C5' of the pyrimidine moiety of thiamine compounds, a reaction that is part of a thiamine salvage pathway. Thus, catalyzes the conversion of 4-amino-5-aminomethyl-2-methylpyrimidine to 4-amino-5-hydroxymethyl-2-methylpyrimidine (HMP).</text>
</comment>
<protein>
    <recommendedName>
        <fullName evidence="1">Aminopyrimidine aminohydrolase</fullName>
        <ecNumber evidence="1">3.5.99.2</ecNumber>
    </recommendedName>
</protein>
<accession>A0A840AT11</accession>
<feature type="domain" description="Thiaminase-2/PQQC" evidence="3">
    <location>
        <begin position="19"/>
        <end position="212"/>
    </location>
</feature>
<proteinExistence type="inferred from homology"/>
<dbReference type="GO" id="GO:0009228">
    <property type="term" value="P:thiamine biosynthetic process"/>
    <property type="evidence" value="ECO:0007669"/>
    <property type="project" value="UniProtKB-KW"/>
</dbReference>
<dbReference type="PIRSF" id="PIRSF003170">
    <property type="entry name" value="Pet18p"/>
    <property type="match status" value="1"/>
</dbReference>
<dbReference type="InterPro" id="IPR004305">
    <property type="entry name" value="Thiaminase-2/PQQC"/>
</dbReference>
<comment type="caution">
    <text evidence="4">The sequence shown here is derived from an EMBL/GenBank/DDBJ whole genome shotgun (WGS) entry which is preliminary data.</text>
</comment>
<evidence type="ECO:0000313" key="4">
    <source>
        <dbReference type="EMBL" id="MBB3933399.1"/>
    </source>
</evidence>
<dbReference type="PANTHER" id="PTHR43198:SF2">
    <property type="entry name" value="SI:CH1073-67J19.1-RELATED"/>
    <property type="match status" value="1"/>
</dbReference>
<dbReference type="RefSeq" id="WP_183401054.1">
    <property type="nucleotide sequence ID" value="NZ_JACIDS010000006.1"/>
</dbReference>
<gene>
    <name evidence="4" type="ORF">GGR25_004472</name>
</gene>
<keyword evidence="5" id="KW-1185">Reference proteome</keyword>
<dbReference type="GO" id="GO:0005829">
    <property type="term" value="C:cytosol"/>
    <property type="evidence" value="ECO:0007669"/>
    <property type="project" value="TreeGrafter"/>
</dbReference>
<dbReference type="EC" id="3.5.99.2" evidence="1"/>
<comment type="catalytic activity">
    <reaction evidence="1">
        <text>thiamine + H2O = 5-(2-hydroxyethyl)-4-methylthiazole + 4-amino-5-hydroxymethyl-2-methylpyrimidine + H(+)</text>
        <dbReference type="Rhea" id="RHEA:17509"/>
        <dbReference type="ChEBI" id="CHEBI:15377"/>
        <dbReference type="ChEBI" id="CHEBI:15378"/>
        <dbReference type="ChEBI" id="CHEBI:16892"/>
        <dbReference type="ChEBI" id="CHEBI:17957"/>
        <dbReference type="ChEBI" id="CHEBI:18385"/>
        <dbReference type="EC" id="3.5.99.2"/>
    </reaction>
</comment>
<dbReference type="InterPro" id="IPR050967">
    <property type="entry name" value="Thiamine_Salvage_TenA"/>
</dbReference>
<keyword evidence="1 4" id="KW-0378">Hydrolase</keyword>
<keyword evidence="1" id="KW-0784">Thiamine biosynthesis</keyword>
<comment type="pathway">
    <text evidence="1">Cofactor biosynthesis; thiamine diphosphate biosynthesis.</text>
</comment>
<organism evidence="4 5">
    <name type="scientific">Kaistia hirudinis</name>
    <dbReference type="NCBI Taxonomy" id="1293440"/>
    <lineage>
        <taxon>Bacteria</taxon>
        <taxon>Pseudomonadati</taxon>
        <taxon>Pseudomonadota</taxon>
        <taxon>Alphaproteobacteria</taxon>
        <taxon>Hyphomicrobiales</taxon>
        <taxon>Kaistiaceae</taxon>
        <taxon>Kaistia</taxon>
    </lineage>
</organism>
<dbReference type="InterPro" id="IPR016084">
    <property type="entry name" value="Haem_Oase-like_multi-hlx"/>
</dbReference>
<dbReference type="Pfam" id="PF03070">
    <property type="entry name" value="TENA_THI-4"/>
    <property type="match status" value="1"/>
</dbReference>
<dbReference type="GO" id="GO:0009229">
    <property type="term" value="P:thiamine diphosphate biosynthetic process"/>
    <property type="evidence" value="ECO:0007669"/>
    <property type="project" value="UniProtKB-UniPathway"/>
</dbReference>
<evidence type="ECO:0000259" key="3">
    <source>
        <dbReference type="Pfam" id="PF03070"/>
    </source>
</evidence>
<dbReference type="GO" id="GO:0050334">
    <property type="term" value="F:thiaminase activity"/>
    <property type="evidence" value="ECO:0007669"/>
    <property type="project" value="UniProtKB-UniRule"/>
</dbReference>
<reference evidence="4 5" key="1">
    <citation type="submission" date="2020-08" db="EMBL/GenBank/DDBJ databases">
        <title>Genomic Encyclopedia of Type Strains, Phase IV (KMG-IV): sequencing the most valuable type-strain genomes for metagenomic binning, comparative biology and taxonomic classification.</title>
        <authorList>
            <person name="Goeker M."/>
        </authorList>
    </citation>
    <scope>NUCLEOTIDE SEQUENCE [LARGE SCALE GENOMIC DNA]</scope>
    <source>
        <strain evidence="4 5">DSM 25966</strain>
    </source>
</reference>
<dbReference type="SUPFAM" id="SSF48613">
    <property type="entry name" value="Heme oxygenase-like"/>
    <property type="match status" value="1"/>
</dbReference>
<name>A0A840AT11_9HYPH</name>
<evidence type="ECO:0000256" key="1">
    <source>
        <dbReference type="PIRNR" id="PIRNR003170"/>
    </source>
</evidence>
<dbReference type="UniPathway" id="UPA00060"/>
<sequence>MNANGNKKLIPLSEQIRAAHLDVWDAMQAHRFVTEIEADTLSDAAFKAYLVYECDFVETAMLIFGHMLVKAPGLAERRWLAGVLQALATDQIGYFEKTFEALGVTAEDRAKPLPASVFAFRDGMLAIARDGSYLDGVAIMLAAEWMYATWCSRAAGRTISNPILKRWVDLHAEPEFLAQADWLRRQIDAADPADRDRLGARFREALELEIAFHSAPFERSEA</sequence>
<comment type="catalytic activity">
    <reaction evidence="1">
        <text>4-amino-5-aminomethyl-2-methylpyrimidine + H2O = 4-amino-5-hydroxymethyl-2-methylpyrimidine + NH4(+)</text>
        <dbReference type="Rhea" id="RHEA:31799"/>
        <dbReference type="ChEBI" id="CHEBI:15377"/>
        <dbReference type="ChEBI" id="CHEBI:16892"/>
        <dbReference type="ChEBI" id="CHEBI:28938"/>
        <dbReference type="ChEBI" id="CHEBI:63416"/>
        <dbReference type="EC" id="3.5.99.2"/>
    </reaction>
</comment>